<dbReference type="InterPro" id="IPR000485">
    <property type="entry name" value="AsnC-type_HTH_dom"/>
</dbReference>
<dbReference type="Gene3D" id="1.20.120.530">
    <property type="entry name" value="GntR ligand-binding domain-like"/>
    <property type="match status" value="1"/>
</dbReference>
<keyword evidence="6" id="KW-1185">Reference proteome</keyword>
<protein>
    <submittedName>
        <fullName evidence="5">GntR family transcriptional regulator</fullName>
    </submittedName>
</protein>
<dbReference type="InterPro" id="IPR036388">
    <property type="entry name" value="WH-like_DNA-bd_sf"/>
</dbReference>
<sequence length="248" mass="28073">MDPVQPEEDLRDVMAILPANKQLRLAVQVFETVKEEIVSGALPPNAQLSEAELSDRLGVSRTPVREALIKLSEDGLVRIIPQVGTFVAPISIDSVNEAQFIREHLECALIVDAVRRMDKATLRLLQDNLEQQERAVRYDDWDKFYELDEALHTLLAKASGHLQTWRIVQQSKVHMDRVRHVSFRMPDHMAKLTGQHKAIVDAVAQGDEVKAREALRCHLREIITTVEKLGLSETGQDLPPSRRRSARS</sequence>
<feature type="domain" description="HTH gntR-type" evidence="4">
    <location>
        <begin position="23"/>
        <end position="90"/>
    </location>
</feature>
<evidence type="ECO:0000313" key="6">
    <source>
        <dbReference type="Proteomes" id="UP000233293"/>
    </source>
</evidence>
<evidence type="ECO:0000313" key="5">
    <source>
        <dbReference type="EMBL" id="PKU25631.1"/>
    </source>
</evidence>
<dbReference type="Proteomes" id="UP000233293">
    <property type="component" value="Unassembled WGS sequence"/>
</dbReference>
<keyword evidence="3" id="KW-0804">Transcription</keyword>
<dbReference type="InterPro" id="IPR011711">
    <property type="entry name" value="GntR_C"/>
</dbReference>
<comment type="caution">
    <text evidence="5">The sequence shown here is derived from an EMBL/GenBank/DDBJ whole genome shotgun (WGS) entry which is preliminary data.</text>
</comment>
<dbReference type="PANTHER" id="PTHR43537">
    <property type="entry name" value="TRANSCRIPTIONAL REGULATOR, GNTR FAMILY"/>
    <property type="match status" value="1"/>
</dbReference>
<evidence type="ECO:0000256" key="2">
    <source>
        <dbReference type="ARBA" id="ARBA00023125"/>
    </source>
</evidence>
<dbReference type="PRINTS" id="PR00033">
    <property type="entry name" value="HTHASNC"/>
</dbReference>
<proteinExistence type="predicted"/>
<dbReference type="InterPro" id="IPR036390">
    <property type="entry name" value="WH_DNA-bd_sf"/>
</dbReference>
<dbReference type="Pfam" id="PF00392">
    <property type="entry name" value="GntR"/>
    <property type="match status" value="1"/>
</dbReference>
<dbReference type="CDD" id="cd07377">
    <property type="entry name" value="WHTH_GntR"/>
    <property type="match status" value="1"/>
</dbReference>
<dbReference type="GO" id="GO:0003700">
    <property type="term" value="F:DNA-binding transcription factor activity"/>
    <property type="evidence" value="ECO:0007669"/>
    <property type="project" value="InterPro"/>
</dbReference>
<dbReference type="PRINTS" id="PR00035">
    <property type="entry name" value="HTHGNTR"/>
</dbReference>
<dbReference type="AlphaFoldDB" id="A0A2N3PZ45"/>
<dbReference type="Pfam" id="PF07729">
    <property type="entry name" value="FCD"/>
    <property type="match status" value="1"/>
</dbReference>
<dbReference type="InterPro" id="IPR008920">
    <property type="entry name" value="TF_FadR/GntR_C"/>
</dbReference>
<dbReference type="SUPFAM" id="SSF46785">
    <property type="entry name" value="Winged helix' DNA-binding domain"/>
    <property type="match status" value="1"/>
</dbReference>
<organism evidence="5 6">
    <name type="scientific">Telmatospirillum siberiense</name>
    <dbReference type="NCBI Taxonomy" id="382514"/>
    <lineage>
        <taxon>Bacteria</taxon>
        <taxon>Pseudomonadati</taxon>
        <taxon>Pseudomonadota</taxon>
        <taxon>Alphaproteobacteria</taxon>
        <taxon>Rhodospirillales</taxon>
        <taxon>Rhodospirillaceae</taxon>
        <taxon>Telmatospirillum</taxon>
    </lineage>
</organism>
<dbReference type="EMBL" id="PIUM01000004">
    <property type="protein sequence ID" value="PKU25631.1"/>
    <property type="molecule type" value="Genomic_DNA"/>
</dbReference>
<evidence type="ECO:0000256" key="1">
    <source>
        <dbReference type="ARBA" id="ARBA00023015"/>
    </source>
</evidence>
<reference evidence="6" key="1">
    <citation type="submission" date="2017-12" db="EMBL/GenBank/DDBJ databases">
        <title>Draft genome sequence of Telmatospirillum siberiense 26-4b1T, an acidotolerant peatland alphaproteobacterium potentially involved in sulfur cycling.</title>
        <authorList>
            <person name="Hausmann B."/>
            <person name="Pjevac P."/>
            <person name="Schreck K."/>
            <person name="Herbold C.W."/>
            <person name="Daims H."/>
            <person name="Wagner M."/>
            <person name="Pester M."/>
            <person name="Loy A."/>
        </authorList>
    </citation>
    <scope>NUCLEOTIDE SEQUENCE [LARGE SCALE GENOMIC DNA]</scope>
    <source>
        <strain evidence="6">26-4b1</strain>
    </source>
</reference>
<evidence type="ECO:0000256" key="3">
    <source>
        <dbReference type="ARBA" id="ARBA00023163"/>
    </source>
</evidence>
<dbReference type="InterPro" id="IPR000524">
    <property type="entry name" value="Tscrpt_reg_HTH_GntR"/>
</dbReference>
<dbReference type="PANTHER" id="PTHR43537:SF51">
    <property type="entry name" value="HTH-TYPE TRANSCRIPTIONAL REGULATOR LGOR-RELATED"/>
    <property type="match status" value="1"/>
</dbReference>
<dbReference type="GO" id="GO:0043565">
    <property type="term" value="F:sequence-specific DNA binding"/>
    <property type="evidence" value="ECO:0007669"/>
    <property type="project" value="InterPro"/>
</dbReference>
<name>A0A2N3PZ45_9PROT</name>
<accession>A0A2N3PZ45</accession>
<dbReference type="Gene3D" id="1.10.10.10">
    <property type="entry name" value="Winged helix-like DNA-binding domain superfamily/Winged helix DNA-binding domain"/>
    <property type="match status" value="1"/>
</dbReference>
<evidence type="ECO:0000259" key="4">
    <source>
        <dbReference type="PROSITE" id="PS50949"/>
    </source>
</evidence>
<keyword evidence="1" id="KW-0805">Transcription regulation</keyword>
<keyword evidence="2" id="KW-0238">DNA-binding</keyword>
<dbReference type="SMART" id="SM00345">
    <property type="entry name" value="HTH_GNTR"/>
    <property type="match status" value="1"/>
</dbReference>
<dbReference type="SMART" id="SM00895">
    <property type="entry name" value="FCD"/>
    <property type="match status" value="1"/>
</dbReference>
<dbReference type="PROSITE" id="PS50949">
    <property type="entry name" value="HTH_GNTR"/>
    <property type="match status" value="1"/>
</dbReference>
<gene>
    <name evidence="5" type="ORF">CWS72_06120</name>
</gene>
<dbReference type="SUPFAM" id="SSF48008">
    <property type="entry name" value="GntR ligand-binding domain-like"/>
    <property type="match status" value="1"/>
</dbReference>